<evidence type="ECO:0000313" key="2">
    <source>
        <dbReference type="EMBL" id="QJA78725.1"/>
    </source>
</evidence>
<dbReference type="EMBL" id="MT142351">
    <property type="protein sequence ID" value="QJA78725.1"/>
    <property type="molecule type" value="Genomic_DNA"/>
</dbReference>
<protein>
    <submittedName>
        <fullName evidence="1">Uncharacterized protein</fullName>
    </submittedName>
</protein>
<dbReference type="AlphaFoldDB" id="A0A6M3J1X2"/>
<name>A0A6M3J1X2_9ZZZZ</name>
<dbReference type="EMBL" id="MT141501">
    <property type="protein sequence ID" value="QJA63594.1"/>
    <property type="molecule type" value="Genomic_DNA"/>
</dbReference>
<accession>A0A6M3J1X2</accession>
<reference evidence="1" key="1">
    <citation type="submission" date="2020-03" db="EMBL/GenBank/DDBJ databases">
        <title>The deep terrestrial virosphere.</title>
        <authorList>
            <person name="Holmfeldt K."/>
            <person name="Nilsson E."/>
            <person name="Simone D."/>
            <person name="Lopez-Fernandez M."/>
            <person name="Wu X."/>
            <person name="de Brujin I."/>
            <person name="Lundin D."/>
            <person name="Andersson A."/>
            <person name="Bertilsson S."/>
            <person name="Dopson M."/>
        </authorList>
    </citation>
    <scope>NUCLEOTIDE SEQUENCE</scope>
    <source>
        <strain evidence="2">MM415A01018</strain>
        <strain evidence="1">MM415B00605</strain>
    </source>
</reference>
<evidence type="ECO:0000313" key="1">
    <source>
        <dbReference type="EMBL" id="QJA63594.1"/>
    </source>
</evidence>
<organism evidence="1">
    <name type="scientific">viral metagenome</name>
    <dbReference type="NCBI Taxonomy" id="1070528"/>
    <lineage>
        <taxon>unclassified sequences</taxon>
        <taxon>metagenomes</taxon>
        <taxon>organismal metagenomes</taxon>
    </lineage>
</organism>
<proteinExistence type="predicted"/>
<sequence length="159" mass="18479">MGEMSNELEKLFTGKNFPKAISDKMIEKGMKPIAFFYRSMVDQLFLKPKYGNMVMSTKNGFTLLESRFNEQKKYILAWNCDQLYRHLSQYHVIAIKPGLFWTVDIESYFSIEPKECMVNLTLIKHDGDVKTIECELNGKLNDPQVPAKMLILLQERGLT</sequence>
<gene>
    <name evidence="2" type="ORF">MM415A01018_0001</name>
    <name evidence="1" type="ORF">MM415B00605_0003</name>
</gene>